<accession>A0A3M7R079</accession>
<sequence length="126" mass="14842">MIRNYCVSGDEFDMNPRLETEQSESEPDEKDVETSRARDQQDNLGKKRKRNTTNYKIISLRHGHSLFLESYFTFLDSLDVSLLLRSSSKLKILKDKFSNLDKNLCWNENRAYFAKNLLTLLKSKEQ</sequence>
<evidence type="ECO:0000256" key="1">
    <source>
        <dbReference type="SAM" id="MobiDB-lite"/>
    </source>
</evidence>
<feature type="compositionally biased region" description="Basic and acidic residues" evidence="1">
    <location>
        <begin position="32"/>
        <end position="45"/>
    </location>
</feature>
<evidence type="ECO:0000313" key="3">
    <source>
        <dbReference type="Proteomes" id="UP000276133"/>
    </source>
</evidence>
<reference evidence="2 3" key="1">
    <citation type="journal article" date="2018" name="Sci. Rep.">
        <title>Genomic signatures of local adaptation to the degree of environmental predictability in rotifers.</title>
        <authorList>
            <person name="Franch-Gras L."/>
            <person name="Hahn C."/>
            <person name="Garcia-Roger E.M."/>
            <person name="Carmona M.J."/>
            <person name="Serra M."/>
            <person name="Gomez A."/>
        </authorList>
    </citation>
    <scope>NUCLEOTIDE SEQUENCE [LARGE SCALE GENOMIC DNA]</scope>
    <source>
        <strain evidence="2">HYR1</strain>
    </source>
</reference>
<keyword evidence="3" id="KW-1185">Reference proteome</keyword>
<feature type="compositionally biased region" description="Acidic residues" evidence="1">
    <location>
        <begin position="21"/>
        <end position="31"/>
    </location>
</feature>
<feature type="region of interest" description="Disordered" evidence="1">
    <location>
        <begin position="1"/>
        <end position="48"/>
    </location>
</feature>
<proteinExistence type="predicted"/>
<dbReference type="AlphaFoldDB" id="A0A3M7R079"/>
<comment type="caution">
    <text evidence="2">The sequence shown here is derived from an EMBL/GenBank/DDBJ whole genome shotgun (WGS) entry which is preliminary data.</text>
</comment>
<gene>
    <name evidence="2" type="ORF">BpHYR1_031349</name>
</gene>
<protein>
    <submittedName>
        <fullName evidence="2">Uncharacterized protein</fullName>
    </submittedName>
</protein>
<dbReference type="Proteomes" id="UP000276133">
    <property type="component" value="Unassembled WGS sequence"/>
</dbReference>
<organism evidence="2 3">
    <name type="scientific">Brachionus plicatilis</name>
    <name type="common">Marine rotifer</name>
    <name type="synonym">Brachionus muelleri</name>
    <dbReference type="NCBI Taxonomy" id="10195"/>
    <lineage>
        <taxon>Eukaryota</taxon>
        <taxon>Metazoa</taxon>
        <taxon>Spiralia</taxon>
        <taxon>Gnathifera</taxon>
        <taxon>Rotifera</taxon>
        <taxon>Eurotatoria</taxon>
        <taxon>Monogononta</taxon>
        <taxon>Pseudotrocha</taxon>
        <taxon>Ploima</taxon>
        <taxon>Brachionidae</taxon>
        <taxon>Brachionus</taxon>
    </lineage>
</organism>
<evidence type="ECO:0000313" key="2">
    <source>
        <dbReference type="EMBL" id="RNA16678.1"/>
    </source>
</evidence>
<name>A0A3M7R079_BRAPC</name>
<dbReference type="EMBL" id="REGN01004652">
    <property type="protein sequence ID" value="RNA16678.1"/>
    <property type="molecule type" value="Genomic_DNA"/>
</dbReference>